<keyword evidence="3" id="KW-1185">Reference proteome</keyword>
<sequence length="235" mass="26488">MKESGDNLSWDDISKSLNREKNDTKSRWKLIRHQRTRQPASQSSVDEDGVNDSGQSEEDEAKTTHGKNLVRSTCVVATKKMANEEPGSHVAKGTRHGQPHDSANTQSNDDVLSGNGASDESSCGTNEHNHELEYLYGEMFNSIYPVETEYEANEYLPEWDTAMLATIACMHTQNKLLEMKANFMNATGADVPIAVLRDWYEGGWAAKHDYRPCLNQEISNERVEEWIDSVSMEEK</sequence>
<feature type="compositionally biased region" description="Polar residues" evidence="1">
    <location>
        <begin position="101"/>
        <end position="126"/>
    </location>
</feature>
<feature type="compositionally biased region" description="Acidic residues" evidence="1">
    <location>
        <begin position="45"/>
        <end position="60"/>
    </location>
</feature>
<accession>A0A179FDI0</accession>
<comment type="caution">
    <text evidence="2">The sequence shown here is derived from an EMBL/GenBank/DDBJ whole genome shotgun (WGS) entry which is preliminary data.</text>
</comment>
<dbReference type="EMBL" id="LSBJ02000006">
    <property type="protein sequence ID" value="OAQ63542.1"/>
    <property type="molecule type" value="Genomic_DNA"/>
</dbReference>
<feature type="region of interest" description="Disordered" evidence="1">
    <location>
        <begin position="1"/>
        <end position="69"/>
    </location>
</feature>
<evidence type="ECO:0000313" key="3">
    <source>
        <dbReference type="Proteomes" id="UP000078397"/>
    </source>
</evidence>
<evidence type="ECO:0000313" key="2">
    <source>
        <dbReference type="EMBL" id="OAQ63542.1"/>
    </source>
</evidence>
<dbReference type="GeneID" id="28852266"/>
<reference evidence="2 3" key="1">
    <citation type="journal article" date="2016" name="PLoS Pathog.">
        <title>Biosynthesis of antibiotic leucinostatins in bio-control fungus Purpureocillium lilacinum and their inhibition on phytophthora revealed by genome mining.</title>
        <authorList>
            <person name="Wang G."/>
            <person name="Liu Z."/>
            <person name="Lin R."/>
            <person name="Li E."/>
            <person name="Mao Z."/>
            <person name="Ling J."/>
            <person name="Yang Y."/>
            <person name="Yin W.B."/>
            <person name="Xie B."/>
        </authorList>
    </citation>
    <scope>NUCLEOTIDE SEQUENCE [LARGE SCALE GENOMIC DNA]</scope>
    <source>
        <strain evidence="2">170</strain>
    </source>
</reference>
<dbReference type="RefSeq" id="XP_018141122.1">
    <property type="nucleotide sequence ID" value="XM_018288272.1"/>
</dbReference>
<dbReference type="AlphaFoldDB" id="A0A179FDI0"/>
<organism evidence="2 3">
    <name type="scientific">Pochonia chlamydosporia 170</name>
    <dbReference type="NCBI Taxonomy" id="1380566"/>
    <lineage>
        <taxon>Eukaryota</taxon>
        <taxon>Fungi</taxon>
        <taxon>Dikarya</taxon>
        <taxon>Ascomycota</taxon>
        <taxon>Pezizomycotina</taxon>
        <taxon>Sordariomycetes</taxon>
        <taxon>Hypocreomycetidae</taxon>
        <taxon>Hypocreales</taxon>
        <taxon>Clavicipitaceae</taxon>
        <taxon>Pochonia</taxon>
    </lineage>
</organism>
<dbReference type="STRING" id="1380566.A0A179FDI0"/>
<protein>
    <submittedName>
        <fullName evidence="2">MYB-like protein</fullName>
    </submittedName>
</protein>
<feature type="compositionally biased region" description="Basic and acidic residues" evidence="1">
    <location>
        <begin position="12"/>
        <end position="26"/>
    </location>
</feature>
<name>A0A179FDI0_METCM</name>
<dbReference type="KEGG" id="pchm:VFPPC_09798"/>
<evidence type="ECO:0000256" key="1">
    <source>
        <dbReference type="SAM" id="MobiDB-lite"/>
    </source>
</evidence>
<feature type="compositionally biased region" description="Basic residues" evidence="1">
    <location>
        <begin position="27"/>
        <end position="36"/>
    </location>
</feature>
<dbReference type="OrthoDB" id="5154006at2759"/>
<gene>
    <name evidence="2" type="ORF">VFPPC_09798</name>
</gene>
<dbReference type="Proteomes" id="UP000078397">
    <property type="component" value="Unassembled WGS sequence"/>
</dbReference>
<proteinExistence type="predicted"/>
<feature type="region of interest" description="Disordered" evidence="1">
    <location>
        <begin position="81"/>
        <end position="126"/>
    </location>
</feature>